<keyword evidence="1" id="KW-1185">Reference proteome</keyword>
<name>A0A914Z9I6_9BILA</name>
<evidence type="ECO:0000313" key="2">
    <source>
        <dbReference type="WBParaSite" id="PSU_v2.g8580.t1"/>
    </source>
</evidence>
<protein>
    <submittedName>
        <fullName evidence="2">Uncharacterized protein</fullName>
    </submittedName>
</protein>
<accession>A0A914Z9I6</accession>
<sequence>MEETRKKLQNGIKIPSGIGGDEIFKFVGQTFKTSKSPSLTFLCTYINGTTMKFQINFDMKQSKLISKTITLVSAAQKMKQLNETWTNLTKPGGKISISLKNVNPGFQLSVNDVVITKFINDKTIKSVNLVTYGGAWTMNAASIIGKTNY</sequence>
<evidence type="ECO:0000313" key="1">
    <source>
        <dbReference type="Proteomes" id="UP000887577"/>
    </source>
</evidence>
<dbReference type="AlphaFoldDB" id="A0A914Z9I6"/>
<organism evidence="1 2">
    <name type="scientific">Panagrolaimus superbus</name>
    <dbReference type="NCBI Taxonomy" id="310955"/>
    <lineage>
        <taxon>Eukaryota</taxon>
        <taxon>Metazoa</taxon>
        <taxon>Ecdysozoa</taxon>
        <taxon>Nematoda</taxon>
        <taxon>Chromadorea</taxon>
        <taxon>Rhabditida</taxon>
        <taxon>Tylenchina</taxon>
        <taxon>Panagrolaimomorpha</taxon>
        <taxon>Panagrolaimoidea</taxon>
        <taxon>Panagrolaimidae</taxon>
        <taxon>Panagrolaimus</taxon>
    </lineage>
</organism>
<dbReference type="Proteomes" id="UP000887577">
    <property type="component" value="Unplaced"/>
</dbReference>
<dbReference type="WBParaSite" id="PSU_v2.g8580.t1">
    <property type="protein sequence ID" value="PSU_v2.g8580.t1"/>
    <property type="gene ID" value="PSU_v2.g8580"/>
</dbReference>
<reference evidence="2" key="1">
    <citation type="submission" date="2022-11" db="UniProtKB">
        <authorList>
            <consortium name="WormBaseParasite"/>
        </authorList>
    </citation>
    <scope>IDENTIFICATION</scope>
</reference>
<proteinExistence type="predicted"/>
<dbReference type="Gene3D" id="2.60.120.200">
    <property type="match status" value="1"/>
</dbReference>